<comment type="caution">
    <text evidence="1">The sequence shown here is derived from an EMBL/GenBank/DDBJ whole genome shotgun (WGS) entry which is preliminary data.</text>
</comment>
<protein>
    <submittedName>
        <fullName evidence="1">Cell division protein</fullName>
    </submittedName>
</protein>
<evidence type="ECO:0000313" key="1">
    <source>
        <dbReference type="EMBL" id="KFX00505.1"/>
    </source>
</evidence>
<dbReference type="eggNOG" id="COG1192">
    <property type="taxonomic scope" value="Bacteria"/>
</dbReference>
<dbReference type="InterPro" id="IPR050678">
    <property type="entry name" value="DNA_Partitioning_ATPase"/>
</dbReference>
<evidence type="ECO:0000313" key="2">
    <source>
        <dbReference type="Proteomes" id="UP000032874"/>
    </source>
</evidence>
<gene>
    <name evidence="1" type="ORF">KP22_19980</name>
</gene>
<dbReference type="PANTHER" id="PTHR13696:SF99">
    <property type="entry name" value="COBYRINIC ACID AC-DIAMIDE SYNTHASE"/>
    <property type="match status" value="1"/>
</dbReference>
<dbReference type="EMBL" id="JQHM01000019">
    <property type="protein sequence ID" value="KFX00505.1"/>
    <property type="molecule type" value="Genomic_DNA"/>
</dbReference>
<sequence>MPVIALQGIRGGVGTTSIAAALGWAFHRLGESALVMDFSPDNLLRINFNMPFEQRRGWARAEADNTPWQTGAMQYLPGLDFLPFGRLNPQEIATLQQHYQQHPATWQNNLAQLSAAGRHRWILIDVPAGNSPLTRQALATANTVFQVVIADANCHSRLHQQALPRQCHFLVNQFSTLSTLQQDLHQFWLHTLSHLLPLVVHRDEALSESLMLKQPLGECRPDSVAAEEIMTLANWCLIHVKESGV</sequence>
<dbReference type="GO" id="GO:0051301">
    <property type="term" value="P:cell division"/>
    <property type="evidence" value="ECO:0007669"/>
    <property type="project" value="UniProtKB-KW"/>
</dbReference>
<dbReference type="Gene3D" id="3.40.50.300">
    <property type="entry name" value="P-loop containing nucleotide triphosphate hydrolases"/>
    <property type="match status" value="1"/>
</dbReference>
<dbReference type="Pfam" id="PF06564">
    <property type="entry name" value="CBP_BcsQ"/>
    <property type="match status" value="1"/>
</dbReference>
<accession>A0A093RCS4</accession>
<dbReference type="PANTHER" id="PTHR13696">
    <property type="entry name" value="P-LOOP CONTAINING NUCLEOSIDE TRIPHOSPHATE HYDROLASE"/>
    <property type="match status" value="1"/>
</dbReference>
<dbReference type="NCBIfam" id="TIGR03371">
    <property type="entry name" value="cellulose_yhjQ"/>
    <property type="match status" value="1"/>
</dbReference>
<name>A0A093RCS4_9GAMM</name>
<proteinExistence type="predicted"/>
<dbReference type="InterPro" id="IPR027417">
    <property type="entry name" value="P-loop_NTPase"/>
</dbReference>
<dbReference type="STRING" id="55207.KP22_19980"/>
<keyword evidence="1" id="KW-0131">Cell cycle</keyword>
<dbReference type="Proteomes" id="UP000032874">
    <property type="component" value="Unassembled WGS sequence"/>
</dbReference>
<dbReference type="RefSeq" id="WP_039325881.1">
    <property type="nucleotide sequence ID" value="NZ_JQHM01000019.1"/>
</dbReference>
<dbReference type="InterPro" id="IPR017746">
    <property type="entry name" value="Cellulose_synthase_operon_BcsQ"/>
</dbReference>
<organism evidence="1 2">
    <name type="scientific">Pectobacterium betavasculorum</name>
    <dbReference type="NCBI Taxonomy" id="55207"/>
    <lineage>
        <taxon>Bacteria</taxon>
        <taxon>Pseudomonadati</taxon>
        <taxon>Pseudomonadota</taxon>
        <taxon>Gammaproteobacteria</taxon>
        <taxon>Enterobacterales</taxon>
        <taxon>Pectobacteriaceae</taxon>
        <taxon>Pectobacterium</taxon>
    </lineage>
</organism>
<keyword evidence="1" id="KW-0132">Cell division</keyword>
<dbReference type="SUPFAM" id="SSF52540">
    <property type="entry name" value="P-loop containing nucleoside triphosphate hydrolases"/>
    <property type="match status" value="1"/>
</dbReference>
<reference evidence="1 2" key="1">
    <citation type="submission" date="2014-08" db="EMBL/GenBank/DDBJ databases">
        <title>Genome sequences of NCPPB Pectobacterium isolates.</title>
        <authorList>
            <person name="Glover R.H."/>
            <person name="Sapp M."/>
            <person name="Elphinstone J."/>
        </authorList>
    </citation>
    <scope>NUCLEOTIDE SEQUENCE [LARGE SCALE GENOMIC DNA]</scope>
    <source>
        <strain evidence="1 2">NCPPB 2795</strain>
    </source>
</reference>
<dbReference type="AlphaFoldDB" id="A0A093RCS4"/>